<keyword evidence="6 7" id="KW-0066">ATP synthesis</keyword>
<keyword evidence="5 7" id="KW-0472">Membrane</keyword>
<accession>A0ABU1UMM7</accession>
<keyword evidence="4 7" id="KW-0406">Ion transport</keyword>
<dbReference type="PRINTS" id="PR00125">
    <property type="entry name" value="ATPASEDELTA"/>
</dbReference>
<dbReference type="Pfam" id="PF00213">
    <property type="entry name" value="OSCP"/>
    <property type="match status" value="1"/>
</dbReference>
<gene>
    <name evidence="7" type="primary">atpH</name>
    <name evidence="8" type="ORF">J2X11_001270</name>
</gene>
<comment type="similarity">
    <text evidence="7">Belongs to the ATPase delta chain family.</text>
</comment>
<evidence type="ECO:0000256" key="5">
    <source>
        <dbReference type="ARBA" id="ARBA00023136"/>
    </source>
</evidence>
<dbReference type="NCBIfam" id="NF009967">
    <property type="entry name" value="PRK13430.1"/>
    <property type="match status" value="1"/>
</dbReference>
<evidence type="ECO:0000256" key="2">
    <source>
        <dbReference type="ARBA" id="ARBA00022448"/>
    </source>
</evidence>
<dbReference type="NCBIfam" id="TIGR01145">
    <property type="entry name" value="ATP_synt_delta"/>
    <property type="match status" value="1"/>
</dbReference>
<comment type="subcellular location">
    <subcellularLocation>
        <location evidence="7">Cell membrane</location>
        <topology evidence="7">Peripheral membrane protein</topology>
    </subcellularLocation>
    <subcellularLocation>
        <location evidence="1">Membrane</location>
    </subcellularLocation>
</comment>
<evidence type="ECO:0000256" key="7">
    <source>
        <dbReference type="HAMAP-Rule" id="MF_01416"/>
    </source>
</evidence>
<protein>
    <recommendedName>
        <fullName evidence="7">ATP synthase subunit delta</fullName>
    </recommendedName>
    <alternativeName>
        <fullName evidence="7">ATP synthase F(1) sector subunit delta</fullName>
    </alternativeName>
    <alternativeName>
        <fullName evidence="7">F-type ATPase subunit delta</fullName>
        <shortName evidence="7">F-ATPase subunit delta</shortName>
    </alternativeName>
</protein>
<comment type="function">
    <text evidence="7">This protein is part of the stalk that links CF(0) to CF(1). It either transmits conformational changes from CF(0) to CF(1) or is implicated in proton conduction.</text>
</comment>
<keyword evidence="7" id="KW-0139">CF(1)</keyword>
<dbReference type="PANTHER" id="PTHR11910">
    <property type="entry name" value="ATP SYNTHASE DELTA CHAIN"/>
    <property type="match status" value="1"/>
</dbReference>
<dbReference type="Proteomes" id="UP001257739">
    <property type="component" value="Unassembled WGS sequence"/>
</dbReference>
<dbReference type="InterPro" id="IPR026015">
    <property type="entry name" value="ATP_synth_OSCP/delta_N_sf"/>
</dbReference>
<keyword evidence="9" id="KW-1185">Reference proteome</keyword>
<dbReference type="Gene3D" id="1.10.520.20">
    <property type="entry name" value="N-terminal domain of the delta subunit of the F1F0-ATP synthase"/>
    <property type="match status" value="1"/>
</dbReference>
<evidence type="ECO:0000256" key="1">
    <source>
        <dbReference type="ARBA" id="ARBA00004370"/>
    </source>
</evidence>
<keyword evidence="7" id="KW-1003">Cell membrane</keyword>
<dbReference type="EMBL" id="JAVDWH010000001">
    <property type="protein sequence ID" value="MDR7086431.1"/>
    <property type="molecule type" value="Genomic_DNA"/>
</dbReference>
<proteinExistence type="inferred from homology"/>
<comment type="function">
    <text evidence="7">F(1)F(0) ATP synthase produces ATP from ADP in the presence of a proton or sodium gradient. F-type ATPases consist of two structural domains, F(1) containing the extramembraneous catalytic core and F(0) containing the membrane proton channel, linked together by a central stalk and a peripheral stalk. During catalysis, ATP synthesis in the catalytic domain of F(1) is coupled via a rotary mechanism of the central stalk subunits to proton translocation.</text>
</comment>
<evidence type="ECO:0000256" key="6">
    <source>
        <dbReference type="ARBA" id="ARBA00023310"/>
    </source>
</evidence>
<dbReference type="RefSeq" id="WP_309968250.1">
    <property type="nucleotide sequence ID" value="NZ_JAVDWH010000001.1"/>
</dbReference>
<keyword evidence="3 7" id="KW-0375">Hydrogen ion transport</keyword>
<evidence type="ECO:0000256" key="4">
    <source>
        <dbReference type="ARBA" id="ARBA00023065"/>
    </source>
</evidence>
<keyword evidence="2 7" id="KW-0813">Transport</keyword>
<sequence>MRGVSAATLEEVLAAVEGSGTSDIGDELFSVTALLDATPSLRRILTDPATEPDARVGLLKQVLGDKVSTGTLAILTVAANGRWASSRDLTDGLEISGVAAHVAAAEKDGQLEAMESELFDVGNIVVADSDLRAALTDRTTAASAKAELVNSIFEGKVTAPTVALVRQAAAARTASFEKVLATFADEVADRRNRLLAEVRSTYPLTDAELDRIAAALAKRYDREFHLNTVIDPDLVGGIRVSVGGDVIDGSVSSRLEDARRLIAG</sequence>
<evidence type="ECO:0000313" key="8">
    <source>
        <dbReference type="EMBL" id="MDR7086431.1"/>
    </source>
</evidence>
<evidence type="ECO:0000256" key="3">
    <source>
        <dbReference type="ARBA" id="ARBA00022781"/>
    </source>
</evidence>
<dbReference type="HAMAP" id="MF_01416">
    <property type="entry name" value="ATP_synth_delta_bact"/>
    <property type="match status" value="1"/>
</dbReference>
<reference evidence="8 9" key="1">
    <citation type="submission" date="2023-07" db="EMBL/GenBank/DDBJ databases">
        <title>Sorghum-associated microbial communities from plants grown in Nebraska, USA.</title>
        <authorList>
            <person name="Schachtman D."/>
        </authorList>
    </citation>
    <scope>NUCLEOTIDE SEQUENCE [LARGE SCALE GENOMIC DNA]</scope>
    <source>
        <strain evidence="8 9">BE248</strain>
    </source>
</reference>
<name>A0ABU1UMM7_9ACTN</name>
<dbReference type="InterPro" id="IPR000711">
    <property type="entry name" value="ATPase_OSCP/dsu"/>
</dbReference>
<evidence type="ECO:0000313" key="9">
    <source>
        <dbReference type="Proteomes" id="UP001257739"/>
    </source>
</evidence>
<comment type="caution">
    <text evidence="8">The sequence shown here is derived from an EMBL/GenBank/DDBJ whole genome shotgun (WGS) entry which is preliminary data.</text>
</comment>
<organism evidence="8 9">
    <name type="scientific">Aeromicrobium panaciterrae</name>
    <dbReference type="NCBI Taxonomy" id="363861"/>
    <lineage>
        <taxon>Bacteria</taxon>
        <taxon>Bacillati</taxon>
        <taxon>Actinomycetota</taxon>
        <taxon>Actinomycetes</taxon>
        <taxon>Propionibacteriales</taxon>
        <taxon>Nocardioidaceae</taxon>
        <taxon>Aeromicrobium</taxon>
    </lineage>
</organism>